<dbReference type="Pfam" id="PF00601">
    <property type="entry name" value="Flu_NS2"/>
    <property type="match status" value="1"/>
</dbReference>
<dbReference type="SUPFAM" id="SSF101156">
    <property type="entry name" value="Nonstructural protein ns2, Nep, M1-binding domain"/>
    <property type="match status" value="1"/>
</dbReference>
<reference evidence="2 3" key="1">
    <citation type="submission" date="2020-08" db="EMBL/GenBank/DDBJ databases">
        <title>Genome public.</title>
        <authorList>
            <person name="Liu C."/>
            <person name="Sun Q."/>
        </authorList>
    </citation>
    <scope>NUCLEOTIDE SEQUENCE [LARGE SCALE GENOMIC DNA]</scope>
    <source>
        <strain evidence="2 3">27-44</strain>
    </source>
</reference>
<name>A0ABR7I659_9FIRM</name>
<proteinExistence type="predicted"/>
<gene>
    <name evidence="2" type="ORF">H8Z79_16635</name>
</gene>
<protein>
    <submittedName>
        <fullName evidence="2">Uncharacterized protein</fullName>
    </submittedName>
</protein>
<sequence>MKEQLWEKSHHYLLFQDILMRMSKMQLGSSSEDLNGMITQFESLKLYRDSLGEAVMRMGDLHSLQSRNGKWREQLGQKFEEIKWLIEEVRHRLKITENSFEQITFMQALQLLLEVEQEIRTFSFQLI</sequence>
<keyword evidence="1" id="KW-0945">Host-virus interaction</keyword>
<accession>A0ABR7I659</accession>
<dbReference type="Proteomes" id="UP000633936">
    <property type="component" value="Unassembled WGS sequence"/>
</dbReference>
<dbReference type="EMBL" id="JACOQE010000035">
    <property type="protein sequence ID" value="MBC5741988.1"/>
    <property type="molecule type" value="Genomic_DNA"/>
</dbReference>
<dbReference type="InterPro" id="IPR000968">
    <property type="entry name" value="Flu_NS2"/>
</dbReference>
<evidence type="ECO:0000313" key="3">
    <source>
        <dbReference type="Proteomes" id="UP000633936"/>
    </source>
</evidence>
<dbReference type="Gene3D" id="1.10.287.230">
    <property type="match status" value="1"/>
</dbReference>
<keyword evidence="3" id="KW-1185">Reference proteome</keyword>
<evidence type="ECO:0000313" key="2">
    <source>
        <dbReference type="EMBL" id="MBC5741988.1"/>
    </source>
</evidence>
<comment type="caution">
    <text evidence="2">The sequence shown here is derived from an EMBL/GenBank/DDBJ whole genome shotgun (WGS) entry which is preliminary data.</text>
</comment>
<evidence type="ECO:0000256" key="1">
    <source>
        <dbReference type="ARBA" id="ARBA00022581"/>
    </source>
</evidence>
<organism evidence="2 3">
    <name type="scientific">Blautia intestinalis</name>
    <dbReference type="NCBI Taxonomy" id="2763028"/>
    <lineage>
        <taxon>Bacteria</taxon>
        <taxon>Bacillati</taxon>
        <taxon>Bacillota</taxon>
        <taxon>Clostridia</taxon>
        <taxon>Lachnospirales</taxon>
        <taxon>Lachnospiraceae</taxon>
        <taxon>Blautia</taxon>
    </lineage>
</organism>